<dbReference type="STRING" id="867902.Ornrh_2354"/>
<gene>
    <name evidence="1" type="ordered locus">Ornrh_2354</name>
</gene>
<accession>I4A3E9</accession>
<dbReference type="AlphaFoldDB" id="I4A3E9"/>
<name>I4A3E9_ORNRL</name>
<keyword evidence="2" id="KW-1185">Reference proteome</keyword>
<dbReference type="Proteomes" id="UP000006051">
    <property type="component" value="Chromosome"/>
</dbReference>
<dbReference type="KEGG" id="orh:Ornrh_2354"/>
<proteinExistence type="predicted"/>
<dbReference type="HOGENOM" id="CLU_2881499_0_0_10"/>
<evidence type="ECO:0000313" key="1">
    <source>
        <dbReference type="EMBL" id="AFL98483.1"/>
    </source>
</evidence>
<organism evidence="1 2">
    <name type="scientific">Ornithobacterium rhinotracheale (strain ATCC 51463 / DSM 15997 / CCUG 23171 / CIP 104009 / LMG 9086)</name>
    <dbReference type="NCBI Taxonomy" id="867902"/>
    <lineage>
        <taxon>Bacteria</taxon>
        <taxon>Pseudomonadati</taxon>
        <taxon>Bacteroidota</taxon>
        <taxon>Flavobacteriia</taxon>
        <taxon>Flavobacteriales</taxon>
        <taxon>Weeksellaceae</taxon>
        <taxon>Ornithobacterium</taxon>
    </lineage>
</organism>
<sequence>MIFVIKLSNFAFSPNLGVPSTITSDCKLMFKIDLTLSIKLSLHLSLCLRIYYLSSLAVAWEVF</sequence>
<protein>
    <submittedName>
        <fullName evidence="1">Uncharacterized protein</fullName>
    </submittedName>
</protein>
<evidence type="ECO:0000313" key="2">
    <source>
        <dbReference type="Proteomes" id="UP000006051"/>
    </source>
</evidence>
<dbReference type="EMBL" id="CP003283">
    <property type="protein sequence ID" value="AFL98483.1"/>
    <property type="molecule type" value="Genomic_DNA"/>
</dbReference>
<reference evidence="1 2" key="1">
    <citation type="submission" date="2012-06" db="EMBL/GenBank/DDBJ databases">
        <title>The complete genome of Ornithobacterium rhinotracheale DSM 15997.</title>
        <authorList>
            <consortium name="US DOE Joint Genome Institute (JGI-PGF)"/>
            <person name="Lucas S."/>
            <person name="Copeland A."/>
            <person name="Lapidus A."/>
            <person name="Goodwin L."/>
            <person name="Pitluck S."/>
            <person name="Peters L."/>
            <person name="Mikhailova N."/>
            <person name="Teshima H."/>
            <person name="Kyrpides N."/>
            <person name="Mavromatis K."/>
            <person name="Pagani I."/>
            <person name="Ivanova N."/>
            <person name="Ovchinnikova G."/>
            <person name="Zeytun A."/>
            <person name="Detter J.C."/>
            <person name="Han C."/>
            <person name="Land M."/>
            <person name="Hauser L."/>
            <person name="Markowitz V."/>
            <person name="Cheng J.-F."/>
            <person name="Hugenholtz P."/>
            <person name="Woyke T."/>
            <person name="Wu D."/>
            <person name="Lang E."/>
            <person name="Kopitz M."/>
            <person name="Brambilla E."/>
            <person name="Klenk H.-P."/>
            <person name="Eisen J.A."/>
        </authorList>
    </citation>
    <scope>NUCLEOTIDE SEQUENCE [LARGE SCALE GENOMIC DNA]</scope>
    <source>
        <strain evidence="2">ATCC 51463 / DSM 15997 / CCUG 23171 / LMG 9086</strain>
    </source>
</reference>